<comment type="caution">
    <text evidence="8">The sequence shown here is derived from an EMBL/GenBank/DDBJ whole genome shotgun (WGS) entry which is preliminary data.</text>
</comment>
<reference evidence="8" key="1">
    <citation type="submission" date="2020-09" db="EMBL/GenBank/DDBJ databases">
        <title>Iningainema tapete sp. nov. (Scytonemataceae, Cyanobacteria) from greenhouses in central Florida (USA) produces two types of nodularin with biosynthetic potential for microcystin-LR and anabaenopeptins.</title>
        <authorList>
            <person name="Berthold D.E."/>
            <person name="Lefler F.W."/>
            <person name="Huang I.-S."/>
            <person name="Abdulla H."/>
            <person name="Zimba P.V."/>
            <person name="Laughinghouse H.D. IV."/>
        </authorList>
    </citation>
    <scope>NUCLEOTIDE SEQUENCE</scope>
    <source>
        <strain evidence="8">BLCCT55</strain>
    </source>
</reference>
<accession>A0A8J7C6D0</accession>
<keyword evidence="4 7" id="KW-1133">Transmembrane helix</keyword>
<evidence type="ECO:0000256" key="5">
    <source>
        <dbReference type="ARBA" id="ARBA00023136"/>
    </source>
</evidence>
<feature type="transmembrane region" description="Helical" evidence="7">
    <location>
        <begin position="33"/>
        <end position="52"/>
    </location>
</feature>
<dbReference type="NCBIfam" id="TIGR03794">
    <property type="entry name" value="NHLM_micro_HlyD"/>
    <property type="match status" value="1"/>
</dbReference>
<sequence length="534" mass="59587">MDNEKLFRKESLERLSSPERLDQLMQVVNPRDWIPLTTLGVFVLCALIWSIFGRIPITENAPGVLIRPRKVLQFQSAITGQLKTVNVSPGQCVEKDYVLATIDPSEVKQQLEQQRAKRTLLLAQAQDSGTLQGQRTKLEKDGLVSERLSLQQRLQTAVELSPVLKDKDLKAIAQQRRSLEQRLRDSLALTPVLKNKSSTAIAQQKISLEKRLKDAQALVPIHKQRLSKRQELLAAGAIPADTVLEVEQQYRQALQQVAELQAELKQNEVRDTETQQQYLTNLNNITDIQAQLRELTVRETQAQQRYLENINTISQLQAQLQEVNTKSKRLEQENFETSNNKSNEIKEVERNIAQLEQKLTENSKILSSQAGCVLEITASVGQIINPGSPIATINTQGEAGKMLAITYFPVKDGKKIKQGMPIQVTPDTVKRERFGGIIGKVVSVSSFPITPQGAGLVLGNSELVSKLTAGEPRIEVTAELELDKSNSSGYRWSSSKGPKLQISTGTTTMSRVQVEQQAPITFVLPILREWTGIN</sequence>
<name>A0A8J7C6D0_9CYAN</name>
<keyword evidence="6" id="KW-0175">Coiled coil</keyword>
<dbReference type="EMBL" id="JACXAE010000064">
    <property type="protein sequence ID" value="MBD2774164.1"/>
    <property type="molecule type" value="Genomic_DNA"/>
</dbReference>
<dbReference type="Gene3D" id="2.40.50.100">
    <property type="match status" value="1"/>
</dbReference>
<comment type="subcellular location">
    <subcellularLocation>
        <location evidence="1">Membrane</location>
        <topology evidence="1">Single-pass membrane protein</topology>
    </subcellularLocation>
</comment>
<dbReference type="PANTHER" id="PTHR30386">
    <property type="entry name" value="MEMBRANE FUSION SUBUNIT OF EMRAB-TOLC MULTIDRUG EFFLUX PUMP"/>
    <property type="match status" value="1"/>
</dbReference>
<evidence type="ECO:0000256" key="7">
    <source>
        <dbReference type="SAM" id="Phobius"/>
    </source>
</evidence>
<evidence type="ECO:0000256" key="6">
    <source>
        <dbReference type="SAM" id="Coils"/>
    </source>
</evidence>
<dbReference type="InterPro" id="IPR050739">
    <property type="entry name" value="MFP"/>
</dbReference>
<organism evidence="8 9">
    <name type="scientific">Iningainema tapete BLCC-T55</name>
    <dbReference type="NCBI Taxonomy" id="2748662"/>
    <lineage>
        <taxon>Bacteria</taxon>
        <taxon>Bacillati</taxon>
        <taxon>Cyanobacteriota</taxon>
        <taxon>Cyanophyceae</taxon>
        <taxon>Nostocales</taxon>
        <taxon>Scytonemataceae</taxon>
        <taxon>Iningainema tapete</taxon>
    </lineage>
</organism>
<evidence type="ECO:0000256" key="4">
    <source>
        <dbReference type="ARBA" id="ARBA00022989"/>
    </source>
</evidence>
<keyword evidence="5 7" id="KW-0472">Membrane</keyword>
<evidence type="ECO:0000256" key="2">
    <source>
        <dbReference type="ARBA" id="ARBA00009477"/>
    </source>
</evidence>
<dbReference type="Gene3D" id="1.10.287.470">
    <property type="entry name" value="Helix hairpin bin"/>
    <property type="match status" value="1"/>
</dbReference>
<comment type="similarity">
    <text evidence="2">Belongs to the membrane fusion protein (MFP) (TC 8.A.1) family.</text>
</comment>
<dbReference type="RefSeq" id="WP_190830808.1">
    <property type="nucleotide sequence ID" value="NZ_CAWPPI010000064.1"/>
</dbReference>
<keyword evidence="3 7" id="KW-0812">Transmembrane</keyword>
<keyword evidence="9" id="KW-1185">Reference proteome</keyword>
<evidence type="ECO:0000256" key="1">
    <source>
        <dbReference type="ARBA" id="ARBA00004167"/>
    </source>
</evidence>
<gene>
    <name evidence="8" type="ORF">ICL16_19310</name>
</gene>
<dbReference type="InterPro" id="IPR022275">
    <property type="entry name" value="NHPM_bacteriocin_SS_HylD"/>
</dbReference>
<proteinExistence type="inferred from homology"/>
<dbReference type="GO" id="GO:0016020">
    <property type="term" value="C:membrane"/>
    <property type="evidence" value="ECO:0007669"/>
    <property type="project" value="UniProtKB-SubCell"/>
</dbReference>
<evidence type="ECO:0000313" key="8">
    <source>
        <dbReference type="EMBL" id="MBD2774164.1"/>
    </source>
</evidence>
<evidence type="ECO:0000313" key="9">
    <source>
        <dbReference type="Proteomes" id="UP000629098"/>
    </source>
</evidence>
<protein>
    <submittedName>
        <fullName evidence="8">NHLP bacteriocin system secretion protein</fullName>
    </submittedName>
</protein>
<dbReference type="PANTHER" id="PTHR30386:SF26">
    <property type="entry name" value="TRANSPORT PROTEIN COMB"/>
    <property type="match status" value="1"/>
</dbReference>
<dbReference type="AlphaFoldDB" id="A0A8J7C6D0"/>
<dbReference type="Proteomes" id="UP000629098">
    <property type="component" value="Unassembled WGS sequence"/>
</dbReference>
<evidence type="ECO:0000256" key="3">
    <source>
        <dbReference type="ARBA" id="ARBA00022692"/>
    </source>
</evidence>
<feature type="coiled-coil region" evidence="6">
    <location>
        <begin position="243"/>
        <end position="365"/>
    </location>
</feature>